<accession>A0A382YBT4</accession>
<evidence type="ECO:0000313" key="1">
    <source>
        <dbReference type="EMBL" id="SVD80753.1"/>
    </source>
</evidence>
<reference evidence="1" key="1">
    <citation type="submission" date="2018-05" db="EMBL/GenBank/DDBJ databases">
        <authorList>
            <person name="Lanie J.A."/>
            <person name="Ng W.-L."/>
            <person name="Kazmierczak K.M."/>
            <person name="Andrzejewski T.M."/>
            <person name="Davidsen T.M."/>
            <person name="Wayne K.J."/>
            <person name="Tettelin H."/>
            <person name="Glass J.I."/>
            <person name="Rusch D."/>
            <person name="Podicherti R."/>
            <person name="Tsui H.-C.T."/>
            <person name="Winkler M.E."/>
        </authorList>
    </citation>
    <scope>NUCLEOTIDE SEQUENCE</scope>
</reference>
<gene>
    <name evidence="1" type="ORF">METZ01_LOCUS433607</name>
</gene>
<dbReference type="AlphaFoldDB" id="A0A382YBT4"/>
<protein>
    <submittedName>
        <fullName evidence="1">Uncharacterized protein</fullName>
    </submittedName>
</protein>
<dbReference type="EMBL" id="UINC01174565">
    <property type="protein sequence ID" value="SVD80753.1"/>
    <property type="molecule type" value="Genomic_DNA"/>
</dbReference>
<organism evidence="1">
    <name type="scientific">marine metagenome</name>
    <dbReference type="NCBI Taxonomy" id="408172"/>
    <lineage>
        <taxon>unclassified sequences</taxon>
        <taxon>metagenomes</taxon>
        <taxon>ecological metagenomes</taxon>
    </lineage>
</organism>
<name>A0A382YBT4_9ZZZZ</name>
<proteinExistence type="predicted"/>
<sequence>MAQSRKKFVELAENRVSRVIKDLGLIGNLSNKSNYEYSDEDVEKIISTLRNEVDKTKKRFESVTSKKKDLFKL</sequence>